<name>A0AA37HS06_9HYPH</name>
<gene>
    <name evidence="5" type="primary">yieH_2</name>
    <name evidence="5" type="ORF">NBEOAGPD_3998</name>
</gene>
<dbReference type="RefSeq" id="WP_238305093.1">
    <property type="nucleotide sequence ID" value="NZ_BPQM01000110.1"/>
</dbReference>
<dbReference type="NCBIfam" id="TIGR01509">
    <property type="entry name" value="HAD-SF-IA-v3"/>
    <property type="match status" value="1"/>
</dbReference>
<organism evidence="5 6">
    <name type="scientific">Methylobacterium gregans</name>
    <dbReference type="NCBI Taxonomy" id="374424"/>
    <lineage>
        <taxon>Bacteria</taxon>
        <taxon>Pseudomonadati</taxon>
        <taxon>Pseudomonadota</taxon>
        <taxon>Alphaproteobacteria</taxon>
        <taxon>Hyphomicrobiales</taxon>
        <taxon>Methylobacteriaceae</taxon>
        <taxon>Methylobacterium</taxon>
    </lineage>
</organism>
<dbReference type="SFLD" id="SFLDG01129">
    <property type="entry name" value="C1.5:_HAD__Beta-PGM__Phosphata"/>
    <property type="match status" value="1"/>
</dbReference>
<dbReference type="SUPFAM" id="SSF56784">
    <property type="entry name" value="HAD-like"/>
    <property type="match status" value="1"/>
</dbReference>
<dbReference type="InterPro" id="IPR023198">
    <property type="entry name" value="PGP-like_dom2"/>
</dbReference>
<evidence type="ECO:0000256" key="2">
    <source>
        <dbReference type="ARBA" id="ARBA00006171"/>
    </source>
</evidence>
<evidence type="ECO:0000313" key="5">
    <source>
        <dbReference type="EMBL" id="GJD80755.1"/>
    </source>
</evidence>
<dbReference type="Gene3D" id="3.40.50.1000">
    <property type="entry name" value="HAD superfamily/HAD-like"/>
    <property type="match status" value="1"/>
</dbReference>
<evidence type="ECO:0000313" key="6">
    <source>
        <dbReference type="Proteomes" id="UP001055108"/>
    </source>
</evidence>
<reference evidence="5" key="2">
    <citation type="submission" date="2021-08" db="EMBL/GenBank/DDBJ databases">
        <authorList>
            <person name="Tani A."/>
            <person name="Ola A."/>
            <person name="Ogura Y."/>
            <person name="Katsura K."/>
            <person name="Hayashi T."/>
        </authorList>
    </citation>
    <scope>NUCLEOTIDE SEQUENCE</scope>
    <source>
        <strain evidence="5">NBRC 103626</strain>
    </source>
</reference>
<dbReference type="AlphaFoldDB" id="A0AA37HS06"/>
<keyword evidence="4" id="KW-0460">Magnesium</keyword>
<dbReference type="PANTHER" id="PTHR46193:SF10">
    <property type="entry name" value="6-PHOSPHOGLUCONATE PHOSPHATASE"/>
    <property type="match status" value="1"/>
</dbReference>
<dbReference type="SFLD" id="SFLDS00003">
    <property type="entry name" value="Haloacid_Dehalogenase"/>
    <property type="match status" value="1"/>
</dbReference>
<dbReference type="Gene3D" id="1.10.150.240">
    <property type="entry name" value="Putative phosphatase, domain 2"/>
    <property type="match status" value="1"/>
</dbReference>
<comment type="similarity">
    <text evidence="2">Belongs to the HAD-like hydrolase superfamily. CbbY/CbbZ/Gph/YieH family.</text>
</comment>
<dbReference type="CDD" id="cd07526">
    <property type="entry name" value="HAD_BPGM_like"/>
    <property type="match status" value="1"/>
</dbReference>
<dbReference type="EMBL" id="BPQM01000110">
    <property type="protein sequence ID" value="GJD80755.1"/>
    <property type="molecule type" value="Genomic_DNA"/>
</dbReference>
<evidence type="ECO:0000256" key="1">
    <source>
        <dbReference type="ARBA" id="ARBA00001946"/>
    </source>
</evidence>
<evidence type="ECO:0000256" key="4">
    <source>
        <dbReference type="ARBA" id="ARBA00022842"/>
    </source>
</evidence>
<dbReference type="GO" id="GO:0003824">
    <property type="term" value="F:catalytic activity"/>
    <property type="evidence" value="ECO:0007669"/>
    <property type="project" value="UniProtKB-ARBA"/>
</dbReference>
<dbReference type="PANTHER" id="PTHR46193">
    <property type="entry name" value="6-PHOSPHOGLUCONATE PHOSPHATASE"/>
    <property type="match status" value="1"/>
</dbReference>
<comment type="caution">
    <text evidence="5">The sequence shown here is derived from an EMBL/GenBank/DDBJ whole genome shotgun (WGS) entry which is preliminary data.</text>
</comment>
<dbReference type="InterPro" id="IPR036412">
    <property type="entry name" value="HAD-like_sf"/>
</dbReference>
<protein>
    <submittedName>
        <fullName evidence="5">6-phosphogluconate phosphatase</fullName>
    </submittedName>
</protein>
<keyword evidence="6" id="KW-1185">Reference proteome</keyword>
<keyword evidence="3" id="KW-0479">Metal-binding</keyword>
<reference evidence="5" key="1">
    <citation type="journal article" date="2016" name="Front. Microbiol.">
        <title>Genome Sequence of the Piezophilic, Mesophilic Sulfate-Reducing Bacterium Desulfovibrio indicus J2T.</title>
        <authorList>
            <person name="Cao J."/>
            <person name="Maignien L."/>
            <person name="Shao Z."/>
            <person name="Alain K."/>
            <person name="Jebbar M."/>
        </authorList>
    </citation>
    <scope>NUCLEOTIDE SEQUENCE</scope>
    <source>
        <strain evidence="5">NBRC 103626</strain>
    </source>
</reference>
<dbReference type="InterPro" id="IPR023214">
    <property type="entry name" value="HAD_sf"/>
</dbReference>
<sequence>MQTPTLIFDCDGVLIDSEILVCRLVAEELTALGFPISVAEVIRRFAGRPEGAMLADLEREHGTPMPEAFLARTRERTAAAYATELRAVPGVDAVLRRLRAPVCVASSSAPGKLRQGLETTGLLGHFGANVVSAASVARGKPAPDVFLYAAGWMRSAVQDCVVVEDSVPGVTAARDAGMRTFGFTGGSHCPPDLEAHLRAAGAEEVFGEMAALERLLPTVFAEPLAA</sequence>
<dbReference type="GO" id="GO:0046872">
    <property type="term" value="F:metal ion binding"/>
    <property type="evidence" value="ECO:0007669"/>
    <property type="project" value="UniProtKB-KW"/>
</dbReference>
<dbReference type="Proteomes" id="UP001055108">
    <property type="component" value="Unassembled WGS sequence"/>
</dbReference>
<dbReference type="Pfam" id="PF00702">
    <property type="entry name" value="Hydrolase"/>
    <property type="match status" value="1"/>
</dbReference>
<dbReference type="InterPro" id="IPR051600">
    <property type="entry name" value="Beta-PGM-like"/>
</dbReference>
<comment type="cofactor">
    <cofactor evidence="1">
        <name>Mg(2+)</name>
        <dbReference type="ChEBI" id="CHEBI:18420"/>
    </cofactor>
</comment>
<evidence type="ECO:0000256" key="3">
    <source>
        <dbReference type="ARBA" id="ARBA00022723"/>
    </source>
</evidence>
<dbReference type="InterPro" id="IPR006439">
    <property type="entry name" value="HAD-SF_hydro_IA"/>
</dbReference>
<proteinExistence type="inferred from homology"/>
<accession>A0AA37HS06</accession>